<dbReference type="Proteomes" id="UP000549616">
    <property type="component" value="Unassembled WGS sequence"/>
</dbReference>
<proteinExistence type="predicted"/>
<evidence type="ECO:0000313" key="3">
    <source>
        <dbReference type="Proteomes" id="UP000549616"/>
    </source>
</evidence>
<feature type="chain" id="PRO_5039444512" description="Lipoprotein" evidence="1">
    <location>
        <begin position="21"/>
        <end position="287"/>
    </location>
</feature>
<gene>
    <name evidence="2" type="ORF">HNR02_001087</name>
</gene>
<evidence type="ECO:0008006" key="4">
    <source>
        <dbReference type="Google" id="ProtNLM"/>
    </source>
</evidence>
<reference evidence="2 3" key="1">
    <citation type="submission" date="2020-07" db="EMBL/GenBank/DDBJ databases">
        <title>Sequencing the genomes of 1000 actinobacteria strains.</title>
        <authorList>
            <person name="Klenk H.-P."/>
        </authorList>
    </citation>
    <scope>NUCLEOTIDE SEQUENCE [LARGE SCALE GENOMIC DNA]</scope>
    <source>
        <strain evidence="2 3">DSM 104006</strain>
    </source>
</reference>
<evidence type="ECO:0000256" key="1">
    <source>
        <dbReference type="SAM" id="SignalP"/>
    </source>
</evidence>
<dbReference type="AlphaFoldDB" id="A0A853AYS7"/>
<feature type="signal peptide" evidence="1">
    <location>
        <begin position="1"/>
        <end position="20"/>
    </location>
</feature>
<dbReference type="EMBL" id="JACCFK010000001">
    <property type="protein sequence ID" value="NYI87764.1"/>
    <property type="molecule type" value="Genomic_DNA"/>
</dbReference>
<name>A0A853AYS7_9PSEU</name>
<comment type="caution">
    <text evidence="2">The sequence shown here is derived from an EMBL/GenBank/DDBJ whole genome shotgun (WGS) entry which is preliminary data.</text>
</comment>
<keyword evidence="1" id="KW-0732">Signal</keyword>
<keyword evidence="3" id="KW-1185">Reference proteome</keyword>
<sequence>MLATAGLLATTLTACGSAVAGTPVPNGEDAATYVSAKFDDTLEGLSDQLNQNETRKTRTDTVVRFDEKRINQTISAVQLGHPPARLSRNHSNIRSDEYLDSFHPADSPVEYLQLGPLYAGLAPTPWVQMPYTAGQYNECYWEGMQSVCKLLGSMQTAVEAGRAMQSANSKPDGSLELVANVSLSAFIEQDVVTFPATIENEFTADMKAQTFRTRVTLDPRGKLTEIQMQGKITGNGHELEVDIHYRLDGTPSENDLPKVPDPSQVTVLSNSAAVNDFYARMGEIQGG</sequence>
<protein>
    <recommendedName>
        <fullName evidence="4">Lipoprotein</fullName>
    </recommendedName>
</protein>
<organism evidence="2 3">
    <name type="scientific">Amycolatopsis endophytica</name>
    <dbReference type="NCBI Taxonomy" id="860233"/>
    <lineage>
        <taxon>Bacteria</taxon>
        <taxon>Bacillati</taxon>
        <taxon>Actinomycetota</taxon>
        <taxon>Actinomycetes</taxon>
        <taxon>Pseudonocardiales</taxon>
        <taxon>Pseudonocardiaceae</taxon>
        <taxon>Amycolatopsis</taxon>
    </lineage>
</organism>
<evidence type="ECO:0000313" key="2">
    <source>
        <dbReference type="EMBL" id="NYI87764.1"/>
    </source>
</evidence>
<dbReference type="RefSeq" id="WP_179772114.1">
    <property type="nucleotide sequence ID" value="NZ_JACCFK010000001.1"/>
</dbReference>
<accession>A0A853AYS7</accession>